<dbReference type="Pfam" id="PF12840">
    <property type="entry name" value="HTH_20"/>
    <property type="match status" value="1"/>
</dbReference>
<dbReference type="PANTHER" id="PTHR43132">
    <property type="entry name" value="ARSENICAL RESISTANCE OPERON REPRESSOR ARSR-RELATED"/>
    <property type="match status" value="1"/>
</dbReference>
<evidence type="ECO:0000256" key="3">
    <source>
        <dbReference type="ARBA" id="ARBA00023163"/>
    </source>
</evidence>
<dbReference type="RefSeq" id="WP_098902120.1">
    <property type="nucleotide sequence ID" value="NZ_NVNL01000025.1"/>
</dbReference>
<dbReference type="SUPFAM" id="SSF46785">
    <property type="entry name" value="Winged helix' DNA-binding domain"/>
    <property type="match status" value="1"/>
</dbReference>
<dbReference type="NCBIfam" id="NF033788">
    <property type="entry name" value="HTH_metalloreg"/>
    <property type="match status" value="1"/>
</dbReference>
<dbReference type="CDD" id="cd00090">
    <property type="entry name" value="HTH_ARSR"/>
    <property type="match status" value="1"/>
</dbReference>
<evidence type="ECO:0000313" key="5">
    <source>
        <dbReference type="EMBL" id="PEA88699.1"/>
    </source>
</evidence>
<dbReference type="InterPro" id="IPR036390">
    <property type="entry name" value="WH_DNA-bd_sf"/>
</dbReference>
<dbReference type="InterPro" id="IPR036388">
    <property type="entry name" value="WH-like_DNA-bd_sf"/>
</dbReference>
<organism evidence="5 6">
    <name type="scientific">Bacillus thuringiensis</name>
    <dbReference type="NCBI Taxonomy" id="1428"/>
    <lineage>
        <taxon>Bacteria</taxon>
        <taxon>Bacillati</taxon>
        <taxon>Bacillota</taxon>
        <taxon>Bacilli</taxon>
        <taxon>Bacillales</taxon>
        <taxon>Bacillaceae</taxon>
        <taxon>Bacillus</taxon>
        <taxon>Bacillus cereus group</taxon>
    </lineage>
</organism>
<dbReference type="GO" id="GO:0003700">
    <property type="term" value="F:DNA-binding transcription factor activity"/>
    <property type="evidence" value="ECO:0007669"/>
    <property type="project" value="InterPro"/>
</dbReference>
<keyword evidence="3" id="KW-0804">Transcription</keyword>
<accession>A0A9X6Y9T1</accession>
<feature type="domain" description="HTH arsR-type" evidence="4">
    <location>
        <begin position="7"/>
        <end position="102"/>
    </location>
</feature>
<name>A0A9X6Y9T1_BACTU</name>
<protein>
    <submittedName>
        <fullName evidence="5">Transcriptional regulator</fullName>
    </submittedName>
</protein>
<gene>
    <name evidence="5" type="ORF">CON71_17605</name>
</gene>
<evidence type="ECO:0000259" key="4">
    <source>
        <dbReference type="PROSITE" id="PS50987"/>
    </source>
</evidence>
<keyword evidence="2" id="KW-0238">DNA-binding</keyword>
<dbReference type="PANTHER" id="PTHR43132:SF2">
    <property type="entry name" value="ARSENICAL RESISTANCE OPERON REPRESSOR ARSR-RELATED"/>
    <property type="match status" value="1"/>
</dbReference>
<dbReference type="InterPro" id="IPR011991">
    <property type="entry name" value="ArsR-like_HTH"/>
</dbReference>
<dbReference type="PROSITE" id="PS50987">
    <property type="entry name" value="HTH_ARSR_2"/>
    <property type="match status" value="1"/>
</dbReference>
<comment type="caution">
    <text evidence="5">The sequence shown here is derived from an EMBL/GenBank/DDBJ whole genome shotgun (WGS) entry which is preliminary data.</text>
</comment>
<dbReference type="InterPro" id="IPR001845">
    <property type="entry name" value="HTH_ArsR_DNA-bd_dom"/>
</dbReference>
<dbReference type="EMBL" id="NVNL01000025">
    <property type="protein sequence ID" value="PEA88699.1"/>
    <property type="molecule type" value="Genomic_DNA"/>
</dbReference>
<dbReference type="PRINTS" id="PR00778">
    <property type="entry name" value="HTHARSR"/>
</dbReference>
<reference evidence="5 6" key="1">
    <citation type="submission" date="2017-09" db="EMBL/GenBank/DDBJ databases">
        <title>Large-scale bioinformatics analysis of Bacillus genomes uncovers conserved roles of natural products in bacterial physiology.</title>
        <authorList>
            <consortium name="Agbiome Team Llc"/>
            <person name="Bleich R.M."/>
            <person name="Grubbs K.J."/>
            <person name="Santa Maria K.C."/>
            <person name="Allen S.E."/>
            <person name="Farag S."/>
            <person name="Shank E.A."/>
            <person name="Bowers A."/>
        </authorList>
    </citation>
    <scope>NUCLEOTIDE SEQUENCE [LARGE SCALE GENOMIC DNA]</scope>
    <source>
        <strain evidence="5 6">AFS089089</strain>
    </source>
</reference>
<sequence length="102" mass="11650">MIANFETDAERYERIADILRALGHPVRLVIVRELIARGPLSVSELWRLLDLSQSTVSQHLLKLKINKIVSYERKGVAVYYKVEDGKFIKLMDILGLTHTVSS</sequence>
<dbReference type="Gene3D" id="1.10.10.10">
    <property type="entry name" value="Winged helix-like DNA-binding domain superfamily/Winged helix DNA-binding domain"/>
    <property type="match status" value="1"/>
</dbReference>
<evidence type="ECO:0000256" key="1">
    <source>
        <dbReference type="ARBA" id="ARBA00023015"/>
    </source>
</evidence>
<evidence type="ECO:0000256" key="2">
    <source>
        <dbReference type="ARBA" id="ARBA00023125"/>
    </source>
</evidence>
<dbReference type="GO" id="GO:0003677">
    <property type="term" value="F:DNA binding"/>
    <property type="evidence" value="ECO:0007669"/>
    <property type="project" value="UniProtKB-KW"/>
</dbReference>
<keyword evidence="1" id="KW-0805">Transcription regulation</keyword>
<proteinExistence type="predicted"/>
<dbReference type="AlphaFoldDB" id="A0A9X6Y9T1"/>
<dbReference type="SMART" id="SM00418">
    <property type="entry name" value="HTH_ARSR"/>
    <property type="match status" value="1"/>
</dbReference>
<dbReference type="InterPro" id="IPR051011">
    <property type="entry name" value="Metal_resp_trans_reg"/>
</dbReference>
<evidence type="ECO:0000313" key="6">
    <source>
        <dbReference type="Proteomes" id="UP000220702"/>
    </source>
</evidence>
<dbReference type="Proteomes" id="UP000220702">
    <property type="component" value="Unassembled WGS sequence"/>
</dbReference>